<evidence type="ECO:0000259" key="1">
    <source>
        <dbReference type="Pfam" id="PF01882"/>
    </source>
</evidence>
<dbReference type="SUPFAM" id="SSF53300">
    <property type="entry name" value="vWA-like"/>
    <property type="match status" value="1"/>
</dbReference>
<feature type="domain" description="DUF58" evidence="1">
    <location>
        <begin position="42"/>
        <end position="235"/>
    </location>
</feature>
<reference evidence="2" key="1">
    <citation type="journal article" date="2013" name="PLoS ONE">
        <title>Metagenomic insights into the carbohydrate-active enzymes carried by the microorganisms adhering to solid digesta in the rumen of cows.</title>
        <authorList>
            <person name="Wang L."/>
            <person name="Hatem A."/>
            <person name="Catalyurek U.V."/>
            <person name="Morrison M."/>
            <person name="Yu Z."/>
        </authorList>
    </citation>
    <scope>NUCLEOTIDE SEQUENCE</scope>
</reference>
<organism evidence="2">
    <name type="scientific">uncultured bacterium Contig1767</name>
    <dbReference type="NCBI Taxonomy" id="1393509"/>
    <lineage>
        <taxon>Bacteria</taxon>
        <taxon>environmental samples</taxon>
    </lineage>
</organism>
<dbReference type="InterPro" id="IPR036465">
    <property type="entry name" value="vWFA_dom_sf"/>
</dbReference>
<dbReference type="AlphaFoldDB" id="W0FGP3"/>
<dbReference type="Gene3D" id="3.40.50.410">
    <property type="entry name" value="von Willebrand factor, type A domain"/>
    <property type="match status" value="1"/>
</dbReference>
<dbReference type="Pfam" id="PF01882">
    <property type="entry name" value="DUF58"/>
    <property type="match status" value="1"/>
</dbReference>
<proteinExistence type="predicted"/>
<dbReference type="PANTHER" id="PTHR33608:SF7">
    <property type="entry name" value="DUF58 DOMAIN-CONTAINING PROTEIN"/>
    <property type="match status" value="1"/>
</dbReference>
<name>W0FGP3_9BACT</name>
<sequence length="282" mass="31335">MLSDAFLSRLDTLQLAMKGRASGGAGGTRRSRQTGSSAEFSDYREYIPGDDIRRIDWNAMARFDKIFLKLFMEEQESAVTVLLDGSGSMGEKWETARQAAEAVSYLALTGGDRLRVICLQEGGNRMSPQLSGRQAYARLEQFLDTCTPGGASRLTETVMRTEGLRRGLCFLISDCYEEGGIGTALDSLRYRGQECAVIQPLSAFELDPALDGAVKLTDSETGEAINLLADREALENYRQTLENFLREVRETCFRRETPYALLDAGKNFEEEWIPLISQSGMT</sequence>
<accession>W0FGP3</accession>
<dbReference type="EMBL" id="KC246776">
    <property type="protein sequence ID" value="AHF23813.1"/>
    <property type="molecule type" value="Genomic_DNA"/>
</dbReference>
<evidence type="ECO:0000313" key="2">
    <source>
        <dbReference type="EMBL" id="AHF23813.1"/>
    </source>
</evidence>
<dbReference type="InterPro" id="IPR002881">
    <property type="entry name" value="DUF58"/>
</dbReference>
<protein>
    <recommendedName>
        <fullName evidence="1">DUF58 domain-containing protein</fullName>
    </recommendedName>
</protein>
<dbReference type="PANTHER" id="PTHR33608">
    <property type="entry name" value="BLL2464 PROTEIN"/>
    <property type="match status" value="1"/>
</dbReference>